<feature type="compositionally biased region" description="Gly residues" evidence="3">
    <location>
        <begin position="58"/>
        <end position="76"/>
    </location>
</feature>
<organism evidence="5">
    <name type="scientific">uncultured Caudovirales phage</name>
    <dbReference type="NCBI Taxonomy" id="2100421"/>
    <lineage>
        <taxon>Viruses</taxon>
        <taxon>Duplodnaviria</taxon>
        <taxon>Heunggongvirae</taxon>
        <taxon>Uroviricota</taxon>
        <taxon>Caudoviricetes</taxon>
        <taxon>Peduoviridae</taxon>
        <taxon>Maltschvirus</taxon>
        <taxon>Maltschvirus maltsch</taxon>
    </lineage>
</organism>
<comment type="subcellular location">
    <subcellularLocation>
        <location evidence="1">Virion</location>
    </subcellularLocation>
</comment>
<feature type="region of interest" description="Disordered" evidence="3">
    <location>
        <begin position="1"/>
        <end position="25"/>
    </location>
</feature>
<keyword evidence="2" id="KW-1227">Viral tail protein</keyword>
<feature type="compositionally biased region" description="Pro residues" evidence="3">
    <location>
        <begin position="1"/>
        <end position="13"/>
    </location>
</feature>
<reference evidence="5" key="1">
    <citation type="submission" date="2020-04" db="EMBL/GenBank/DDBJ databases">
        <authorList>
            <person name="Chiriac C."/>
            <person name="Salcher M."/>
            <person name="Ghai R."/>
            <person name="Kavagutti S V."/>
        </authorList>
    </citation>
    <scope>NUCLEOTIDE SEQUENCE</scope>
</reference>
<accession>A0A6J5P2Z8</accession>
<protein>
    <submittedName>
        <fullName evidence="5">Intramolecular chaperone auto-processing domain containing protein</fullName>
    </submittedName>
</protein>
<name>A0A6J5P2Z8_9CAUD</name>
<evidence type="ECO:0000256" key="1">
    <source>
        <dbReference type="ARBA" id="ARBA00004328"/>
    </source>
</evidence>
<dbReference type="InterPro" id="IPR030392">
    <property type="entry name" value="S74_ICA"/>
</dbReference>
<dbReference type="EMBL" id="LR796791">
    <property type="protein sequence ID" value="CAB4166179.1"/>
    <property type="molecule type" value="Genomic_DNA"/>
</dbReference>
<evidence type="ECO:0000256" key="3">
    <source>
        <dbReference type="SAM" id="MobiDB-lite"/>
    </source>
</evidence>
<evidence type="ECO:0000259" key="4">
    <source>
        <dbReference type="Pfam" id="PF13884"/>
    </source>
</evidence>
<dbReference type="GO" id="GO:0098015">
    <property type="term" value="C:virus tail"/>
    <property type="evidence" value="ECO:0007669"/>
    <property type="project" value="UniProtKB-KW"/>
</dbReference>
<sequence>MGKSTPSPPPAPDPVATANAQAASNAETAKLNAELNRVNTYTPYGNIVYSMVPGTSTGTGGTGGGTGGDTSGGRSGRGYVSEDGANYQYQPGQNTWRADVTLAPAQQQLLDLQNSARIQYGEAGNDAIGRVRDIMGNPIDYSGLPQINDGVTDRKRVEDALFARMQPKLDAQRDQLDTRLRNQGLTPGSEAWNKSWQEYSTSENDARLATIGAAGQEQQRLFQMSAQDRQRALQEYLSQRQIPLNEAAALMGGAQVQYPQFPNVPGAQAQPTDVAGIANNAYNANMANYNAQMQQQSGLFGGISSLGGALLSAQPWTWSDKRLKENIKQIGETNDDLPLYLFNYKGDPKPQIGVMAQDVEKRDPEAVREIDGFKAVDLERAVLASRSRKSMPRKGA</sequence>
<gene>
    <name evidence="5" type="ORF">UFOVP853_19</name>
</gene>
<feature type="region of interest" description="Disordered" evidence="3">
    <location>
        <begin position="58"/>
        <end position="91"/>
    </location>
</feature>
<evidence type="ECO:0000256" key="2">
    <source>
        <dbReference type="ARBA" id="ARBA00022732"/>
    </source>
</evidence>
<evidence type="ECO:0000313" key="5">
    <source>
        <dbReference type="EMBL" id="CAB4166179.1"/>
    </source>
</evidence>
<proteinExistence type="predicted"/>
<keyword evidence="2" id="KW-0946">Virion</keyword>
<feature type="compositionally biased region" description="Low complexity" evidence="3">
    <location>
        <begin position="14"/>
        <end position="25"/>
    </location>
</feature>
<dbReference type="Pfam" id="PF13884">
    <property type="entry name" value="Peptidase_S74"/>
    <property type="match status" value="1"/>
</dbReference>
<feature type="domain" description="Peptidase S74" evidence="4">
    <location>
        <begin position="319"/>
        <end position="368"/>
    </location>
</feature>